<gene>
    <name evidence="1" type="ORF">ACFOUW_28085</name>
</gene>
<dbReference type="RefSeq" id="WP_205121622.1">
    <property type="nucleotide sequence ID" value="NZ_JAFBCM010000001.1"/>
</dbReference>
<dbReference type="Proteomes" id="UP001595699">
    <property type="component" value="Unassembled WGS sequence"/>
</dbReference>
<accession>A0ABV7YK47</accession>
<protein>
    <submittedName>
        <fullName evidence="1">Uncharacterized protein</fullName>
    </submittedName>
</protein>
<keyword evidence="2" id="KW-1185">Reference proteome</keyword>
<evidence type="ECO:0000313" key="2">
    <source>
        <dbReference type="Proteomes" id="UP001595699"/>
    </source>
</evidence>
<name>A0ABV7YK47_9ACTN</name>
<proteinExistence type="predicted"/>
<sequence>MDVDRARALRSVLSGTAWVERTRSFARALRFAGHDSGGLLLVGTPREEPWHLTAHLDDEARWSEIPELRPTLVRH</sequence>
<evidence type="ECO:0000313" key="1">
    <source>
        <dbReference type="EMBL" id="MFC3764729.1"/>
    </source>
</evidence>
<dbReference type="EMBL" id="JBHRZH010000032">
    <property type="protein sequence ID" value="MFC3764729.1"/>
    <property type="molecule type" value="Genomic_DNA"/>
</dbReference>
<comment type="caution">
    <text evidence="1">The sequence shown here is derived from an EMBL/GenBank/DDBJ whole genome shotgun (WGS) entry which is preliminary data.</text>
</comment>
<organism evidence="1 2">
    <name type="scientific">Tenggerimyces flavus</name>
    <dbReference type="NCBI Taxonomy" id="1708749"/>
    <lineage>
        <taxon>Bacteria</taxon>
        <taxon>Bacillati</taxon>
        <taxon>Actinomycetota</taxon>
        <taxon>Actinomycetes</taxon>
        <taxon>Propionibacteriales</taxon>
        <taxon>Nocardioidaceae</taxon>
        <taxon>Tenggerimyces</taxon>
    </lineage>
</organism>
<reference evidence="2" key="1">
    <citation type="journal article" date="2019" name="Int. J. Syst. Evol. Microbiol.">
        <title>The Global Catalogue of Microorganisms (GCM) 10K type strain sequencing project: providing services to taxonomists for standard genome sequencing and annotation.</title>
        <authorList>
            <consortium name="The Broad Institute Genomics Platform"/>
            <consortium name="The Broad Institute Genome Sequencing Center for Infectious Disease"/>
            <person name="Wu L."/>
            <person name="Ma J."/>
        </authorList>
    </citation>
    <scope>NUCLEOTIDE SEQUENCE [LARGE SCALE GENOMIC DNA]</scope>
    <source>
        <strain evidence="2">CGMCC 4.7241</strain>
    </source>
</reference>